<comment type="caution">
    <text evidence="2">The sequence shown here is derived from an EMBL/GenBank/DDBJ whole genome shotgun (WGS) entry which is preliminary data.</text>
</comment>
<dbReference type="CDD" id="cd18013">
    <property type="entry name" value="DEXQc_bact_SNF2"/>
    <property type="match status" value="1"/>
</dbReference>
<reference evidence="2 3" key="1">
    <citation type="submission" date="2018-11" db="EMBL/GenBank/DDBJ databases">
        <title>Genomic Encyclopedia of Type Strains, Phase IV (KMG-IV): sequencing the most valuable type-strain genomes for metagenomic binning, comparative biology and taxonomic classification.</title>
        <authorList>
            <person name="Goeker M."/>
        </authorList>
    </citation>
    <scope>NUCLEOTIDE SEQUENCE [LARGE SCALE GENOMIC DNA]</scope>
    <source>
        <strain evidence="2 3">DSM 26537</strain>
    </source>
</reference>
<dbReference type="EMBL" id="RJVG01000005">
    <property type="protein sequence ID" value="ROR28121.1"/>
    <property type="molecule type" value="Genomic_DNA"/>
</dbReference>
<dbReference type="PROSITE" id="PS51192">
    <property type="entry name" value="HELICASE_ATP_BIND_1"/>
    <property type="match status" value="1"/>
</dbReference>
<dbReference type="Proteomes" id="UP000273083">
    <property type="component" value="Unassembled WGS sequence"/>
</dbReference>
<dbReference type="InterPro" id="IPR000330">
    <property type="entry name" value="SNF2_N"/>
</dbReference>
<dbReference type="SUPFAM" id="SSF52540">
    <property type="entry name" value="P-loop containing nucleoside triphosphate hydrolases"/>
    <property type="match status" value="2"/>
</dbReference>
<evidence type="ECO:0000313" key="3">
    <source>
        <dbReference type="Proteomes" id="UP000273083"/>
    </source>
</evidence>
<dbReference type="OrthoDB" id="9760715at2"/>
<dbReference type="Gene3D" id="3.40.50.10810">
    <property type="entry name" value="Tandem AAA-ATPase domain"/>
    <property type="match status" value="1"/>
</dbReference>
<evidence type="ECO:0000259" key="1">
    <source>
        <dbReference type="PROSITE" id="PS51192"/>
    </source>
</evidence>
<proteinExistence type="predicted"/>
<dbReference type="InterPro" id="IPR027417">
    <property type="entry name" value="P-loop_NTPase"/>
</dbReference>
<sequence>MKYKPHEYQVYATEYILTHPIAAVLLDMGLGKSIITLNAIFDLTLDGFLIRKVLVIAPLRVARDTWPAEIEKWDHLKGLKYTVAVGSEIQRKTALRKRAQIYIINRENIEWLISKSGIPFDFDMVVIDELSSFKSHQAKRFRSLIKVRPKVKRIVGLTGTPSSNGLMDLWAEYRLLDMGQRLGRFIGRFREEYFVADKRNQQVIFSYKPKPGAEEAIYRLISDITISMKGSDYLKLPELVINEVQVKLSEKEMDTLDTMKRDLITTVKGEEITASNAATLSGKLLQMANGAVYDDQGEVIHIHDRKLDALEDLIEGANGKPVLIAYWYKHDLARILKRFDVEVLSSSDSIKRWNNGEITVAIIHPASAGHGLNLQAGGSTLVWFGLTWSLELYQQTNARLWRQGQKDTVIIHHLIAKSTIDERVMKALKDKDNTQSALINAVKATLKEV</sequence>
<dbReference type="InterPro" id="IPR038718">
    <property type="entry name" value="SNF2-like_sf"/>
</dbReference>
<dbReference type="RefSeq" id="WP_123609308.1">
    <property type="nucleotide sequence ID" value="NZ_RJVG01000005.1"/>
</dbReference>
<organism evidence="2 3">
    <name type="scientific">Mobilisporobacter senegalensis</name>
    <dbReference type="NCBI Taxonomy" id="1329262"/>
    <lineage>
        <taxon>Bacteria</taxon>
        <taxon>Bacillati</taxon>
        <taxon>Bacillota</taxon>
        <taxon>Clostridia</taxon>
        <taxon>Lachnospirales</taxon>
        <taxon>Lachnospiraceae</taxon>
        <taxon>Mobilisporobacter</taxon>
    </lineage>
</organism>
<dbReference type="InterPro" id="IPR014001">
    <property type="entry name" value="Helicase_ATP-bd"/>
</dbReference>
<dbReference type="PANTHER" id="PTHR10799">
    <property type="entry name" value="SNF2/RAD54 HELICASE FAMILY"/>
    <property type="match status" value="1"/>
</dbReference>
<name>A0A3N1XPM7_9FIRM</name>
<dbReference type="GO" id="GO:0005524">
    <property type="term" value="F:ATP binding"/>
    <property type="evidence" value="ECO:0007669"/>
    <property type="project" value="InterPro"/>
</dbReference>
<gene>
    <name evidence="2" type="ORF">EDD66_10559</name>
</gene>
<protein>
    <submittedName>
        <fullName evidence="2">SNF2 domain-containing protein</fullName>
    </submittedName>
</protein>
<feature type="domain" description="Helicase ATP-binding" evidence="1">
    <location>
        <begin position="13"/>
        <end position="179"/>
    </location>
</feature>
<keyword evidence="3" id="KW-1185">Reference proteome</keyword>
<dbReference type="AlphaFoldDB" id="A0A3N1XPM7"/>
<evidence type="ECO:0000313" key="2">
    <source>
        <dbReference type="EMBL" id="ROR28121.1"/>
    </source>
</evidence>
<accession>A0A3N1XPM7</accession>
<dbReference type="Pfam" id="PF00176">
    <property type="entry name" value="SNF2-rel_dom"/>
    <property type="match status" value="1"/>
</dbReference>
<dbReference type="Gene3D" id="3.40.50.300">
    <property type="entry name" value="P-loop containing nucleotide triphosphate hydrolases"/>
    <property type="match status" value="1"/>
</dbReference>
<dbReference type="SMART" id="SM00487">
    <property type="entry name" value="DEXDc"/>
    <property type="match status" value="1"/>
</dbReference>